<feature type="signal peptide" evidence="1">
    <location>
        <begin position="1"/>
        <end position="26"/>
    </location>
</feature>
<name>A0ABX8RGJ6_NOCIO</name>
<dbReference type="EMBL" id="CP078145">
    <property type="protein sequence ID" value="QXN88717.1"/>
    <property type="molecule type" value="Genomic_DNA"/>
</dbReference>
<gene>
    <name evidence="2" type="ORF">KV110_24350</name>
</gene>
<reference evidence="2 3" key="1">
    <citation type="submission" date="2021-07" db="EMBL/GenBank/DDBJ databases">
        <title>Whole Genome Sequence of Nocardia Iowensis.</title>
        <authorList>
            <person name="Lamm A."/>
            <person name="Collins-Fairclough A.M."/>
            <person name="Bunk B."/>
            <person name="Sproer C."/>
        </authorList>
    </citation>
    <scope>NUCLEOTIDE SEQUENCE [LARGE SCALE GENOMIC DNA]</scope>
    <source>
        <strain evidence="2 3">NRRL 5646</strain>
    </source>
</reference>
<accession>A0ABX8RGJ6</accession>
<dbReference type="PROSITE" id="PS51257">
    <property type="entry name" value="PROKAR_LIPOPROTEIN"/>
    <property type="match status" value="1"/>
</dbReference>
<feature type="chain" id="PRO_5045973614" evidence="1">
    <location>
        <begin position="27"/>
        <end position="143"/>
    </location>
</feature>
<evidence type="ECO:0000313" key="3">
    <source>
        <dbReference type="Proteomes" id="UP000694257"/>
    </source>
</evidence>
<sequence length="143" mass="14749">MSIARKFVISVSAIAGCLLAAPVAGATPTAGVEVTTLAETTVAGTHYVLRELTLQPGATTGWHYHDGPLYAVVRNGVLSHYDSSCAVDGSHGPGHTIVEPSGPGYVHIGRNQGSHPVVLDVLYMLPVGAPPSQDVPNPGCPFQ</sequence>
<protein>
    <submittedName>
        <fullName evidence="2">Cupin</fullName>
    </submittedName>
</protein>
<dbReference type="Proteomes" id="UP000694257">
    <property type="component" value="Chromosome"/>
</dbReference>
<proteinExistence type="predicted"/>
<keyword evidence="1" id="KW-0732">Signal</keyword>
<keyword evidence="3" id="KW-1185">Reference proteome</keyword>
<organism evidence="2 3">
    <name type="scientific">Nocardia iowensis</name>
    <dbReference type="NCBI Taxonomy" id="204891"/>
    <lineage>
        <taxon>Bacteria</taxon>
        <taxon>Bacillati</taxon>
        <taxon>Actinomycetota</taxon>
        <taxon>Actinomycetes</taxon>
        <taxon>Mycobacteriales</taxon>
        <taxon>Nocardiaceae</taxon>
        <taxon>Nocardia</taxon>
    </lineage>
</organism>
<dbReference type="RefSeq" id="WP_218469600.1">
    <property type="nucleotide sequence ID" value="NZ_BAABJN010000011.1"/>
</dbReference>
<evidence type="ECO:0000313" key="2">
    <source>
        <dbReference type="EMBL" id="QXN88717.1"/>
    </source>
</evidence>
<evidence type="ECO:0000256" key="1">
    <source>
        <dbReference type="SAM" id="SignalP"/>
    </source>
</evidence>